<dbReference type="GO" id="GO:0043041">
    <property type="term" value="P:amino acid activation for nonribosomal peptide biosynthetic process"/>
    <property type="evidence" value="ECO:0007669"/>
    <property type="project" value="TreeGrafter"/>
</dbReference>
<dbReference type="GO" id="GO:0005737">
    <property type="term" value="C:cytoplasm"/>
    <property type="evidence" value="ECO:0007669"/>
    <property type="project" value="TreeGrafter"/>
</dbReference>
<dbReference type="Proteomes" id="UP000308652">
    <property type="component" value="Unassembled WGS sequence"/>
</dbReference>
<evidence type="ECO:0000313" key="8">
    <source>
        <dbReference type="Proteomes" id="UP000308652"/>
    </source>
</evidence>
<dbReference type="InterPro" id="IPR042099">
    <property type="entry name" value="ANL_N_sf"/>
</dbReference>
<dbReference type="PROSITE" id="PS50075">
    <property type="entry name" value="CARRIER"/>
    <property type="match status" value="3"/>
</dbReference>
<dbReference type="PROSITE" id="PS00012">
    <property type="entry name" value="PHOSPHOPANTETHEINE"/>
    <property type="match status" value="2"/>
</dbReference>
<evidence type="ECO:0000259" key="6">
    <source>
        <dbReference type="PROSITE" id="PS50075"/>
    </source>
</evidence>
<keyword evidence="4" id="KW-0511">Multifunctional enzyme</keyword>
<dbReference type="PROSITE" id="PS00455">
    <property type="entry name" value="AMP_BINDING"/>
    <property type="match status" value="1"/>
</dbReference>
<name>A0A5C3MCP6_9AGAR</name>
<organism evidence="7 8">
    <name type="scientific">Crucibulum laeve</name>
    <dbReference type="NCBI Taxonomy" id="68775"/>
    <lineage>
        <taxon>Eukaryota</taxon>
        <taxon>Fungi</taxon>
        <taxon>Dikarya</taxon>
        <taxon>Basidiomycota</taxon>
        <taxon>Agaricomycotina</taxon>
        <taxon>Agaricomycetes</taxon>
        <taxon>Agaricomycetidae</taxon>
        <taxon>Agaricales</taxon>
        <taxon>Agaricineae</taxon>
        <taxon>Nidulariaceae</taxon>
        <taxon>Crucibulum</taxon>
    </lineage>
</organism>
<dbReference type="InterPro" id="IPR001242">
    <property type="entry name" value="Condensation_dom"/>
</dbReference>
<evidence type="ECO:0000256" key="1">
    <source>
        <dbReference type="ARBA" id="ARBA00022450"/>
    </source>
</evidence>
<dbReference type="STRING" id="68775.A0A5C3MCP6"/>
<dbReference type="InterPro" id="IPR010071">
    <property type="entry name" value="AA_adenyl_dom"/>
</dbReference>
<sequence>MAAQSVDTLPACRDLLHGYSYLELPDLSADRAPLDQLYISRRTISFSTDISTVAAAVARVLGVYCGAPDVLVAVQTTETPFITFVRVSWDDGLTWEQCVKKLAHHLHNQRDTTVGTADIRRALDLSEKQSPCMAFIGSTQEPSTNTTEYPLIFLVDASNRQLSLSASLKSVHSSVLSQMLAQVVALMEHAAKYPTFPVSIFAPLESDLVSAYERVSEEELSTIYPHISTVRLAFDYLARRATQSPHATAVCWYPDLSLDDSGLRYESMSYDELHRKSNQLARWLIQKGLVAEGRVAICMQRDLSFHIAMMGIMKSGGCYVPIDPELPVERKTYIAKDADAQFVLTSTDISPASLFESSTVYLNEEPNRTAILQQNDADLDVASPDGLAFLLYTSGTTGNPKGCLLTHRGLAQALHALSSTAANVRMDDITQGRYLAVASIAFDVHLAETIVPMALGMPLLSAPRSQLLECLPLYVKMLGVTHLGIVPSLIEATMNAVQDDDDGTHMALRYIASGGEKMSDSILDKWANHPQVRLSNFYGPSEATIGCCARFMDYATPRANIGRPFANVSGYVVDGDMSILPRGGIGELVVEGPLVGRGYHGRPDLTNKVFMEWPRKGCWSYRTGDLVRMMPDSTIEILGRIDTQIKLRGVRIESEGVSAIIRKATTQLNLTLDATTVLAKHLSIGSDQLVSFFTWDSSVPVSTRKSIKPSVIAAPKGLLKAIRTVCDAELASYMRPSHLIPLDFLPLSSNGKVDVKLLVGLFTSLDIETLVGLLTPDEEKQESRPASKVEERIFEVLKQHTTLLFDTARPNINLFECGLDSIAIIRFVSDLRSVFDQRISASDIMKSPTLAGIASLLERLSCASVIPADSFVKWFSRRWTEEVNSAYLSDDVEDILPPFTVQEGVLSRTADDNTLYVQHVLLHCKQDVSLPRIRQAWDEVMARYSILRTVFHIGRTLAQVILKPEVSNLPWTEKTTAIHNPAEFSRWFLTNKALPITKNINDEISRVPPFRISIYASAGDTFLVFSIHHALYDGISLPILIGDVERVYTGFGPRSQASLPAILDHIATIDLAAAQTFWTSYFDGFQWPIQQLASDTPSESRRLVVPFTRSLSSLKGLATSEKVTLQALLTCTFAKLLSTRIYHSEDVAFGIIRSGRLLPVDNVEGALCPMISIVPFRVDFSGSESALAAAQRSISEIIEHEHVPLGRVQNWIRPGEALFETLFSVSINASSKSDIWDVIESEPPEPDYSLSVEVVINQKDDSLLVQAAWRNGNLDDVGVSAVINDFESTALQFVGGVLNSAEITVKPTALTSRSEVQLKQSDPDEKEADVDPTLLLQIQDIVAEFIGIERRIMLPTTSFISMGLDSIKSVGLTRTLRKHGYKVSSPELMKHATPNRLAQLLSSREASEYRSVGTELYISTLEDLRKHLLTADLRLNPEDQVEVFPTTTLQAGMLSQTVNSSGELYLHVFPMQLSEAIDIKRLRGAWTETIRVLSILRTSFHFIPDTGVWVQAVHSPSALEWPVHRFKSSKEYEEKLSALLLNIRLNDEHSFERPPIWIHIFNPELSGIGLPSRLVLVMHHALYDGISIGKLLFTVKLIYDGLIAPSATQFVDILPHFIYQEKVGTSFWVSRLRDHVFSHLPRRSTNALVIIHTAIECVDLDARQIDAVLKRYAVTSQCLAQAAWAKFLSTQTNSLDVIFGQVVSGRSIPGAEDVIGPVLNTIPCRVQIGKHMRNIDVLRSIHDANVDVMPWQQASLRSIHKELCSESLWDSLFLFQPEEISENTEGNLWSMEIPVAHETKVQYPINLEVRQHASGFTLECACHSDYFDAEELAVLLRRVSLFLRNIVTHPNAPALDDMPSVTGSPQTNAMDKPAETPISRPHQDIPASIRMLLAIITKVQADFITSETPLAALGIDSITAIQMVGRFRRDGMRLSASDVVSSRTVGDMVAKIAEINGHSTNGKEVSVDINISSLERKEILSRFAGTSTIDRITIASPGMKWLVAAFQRSQRSRFQHAFAYRLPDDVDSDKLKASWLKLVQRHPILRTTFATAPTHSQPRIVIFKSMHDDSVWSQEAAKDDVLSAVFSKMKELVSNPPTSKEPPTKAIFLPSPQGRYMILYLNHFQYDAWSLQLLLHDLTSIYRGLEPCSSNDMSPFLEFSVNPAHATIQERYWKRVFPTVLEPTLFPVLTSPKATESLSSLERIIVTVEDAISSSQICEQRARELEVSLQAIFLACWARVQNTYTCSGSATFGLWQAGRTGLVDDIARLAMPCMNVLPVNVPDVASVGVIELAKRIQDDLRVRSSVIEQSDLESIHQWIGAPAKPLYNVFVNIVRVAPDLRGQESLLELIEVPYLVPDVPPAEIDTVIDRLPMTGLIQDDLFIDIATLPKKDTVLMSIDAAAHLIGVAQAEEIIRRWGDTVKDTLSLH</sequence>
<gene>
    <name evidence="7" type="ORF">BDQ12DRAFT_279475</name>
</gene>
<evidence type="ECO:0000313" key="7">
    <source>
        <dbReference type="EMBL" id="TFK42523.1"/>
    </source>
</evidence>
<dbReference type="EMBL" id="ML213592">
    <property type="protein sequence ID" value="TFK42523.1"/>
    <property type="molecule type" value="Genomic_DNA"/>
</dbReference>
<feature type="domain" description="Carrier" evidence="6">
    <location>
        <begin position="787"/>
        <end position="861"/>
    </location>
</feature>
<feature type="domain" description="Carrier" evidence="6">
    <location>
        <begin position="1883"/>
        <end position="1956"/>
    </location>
</feature>
<keyword evidence="1" id="KW-0596">Phosphopantetheine</keyword>
<keyword evidence="8" id="KW-1185">Reference proteome</keyword>
<dbReference type="SUPFAM" id="SSF56801">
    <property type="entry name" value="Acetyl-CoA synthetase-like"/>
    <property type="match status" value="1"/>
</dbReference>
<dbReference type="Gene3D" id="3.30.559.10">
    <property type="entry name" value="Chloramphenicol acetyltransferase-like domain"/>
    <property type="match status" value="3"/>
</dbReference>
<dbReference type="InterPro" id="IPR020845">
    <property type="entry name" value="AMP-binding_CS"/>
</dbReference>
<dbReference type="InterPro" id="IPR045851">
    <property type="entry name" value="AMP-bd_C_sf"/>
</dbReference>
<dbReference type="Pfam" id="PF00668">
    <property type="entry name" value="Condensation"/>
    <property type="match status" value="3"/>
</dbReference>
<evidence type="ECO:0000256" key="2">
    <source>
        <dbReference type="ARBA" id="ARBA00022553"/>
    </source>
</evidence>
<dbReference type="GO" id="GO:0031177">
    <property type="term" value="F:phosphopantetheine binding"/>
    <property type="evidence" value="ECO:0007669"/>
    <property type="project" value="InterPro"/>
</dbReference>
<dbReference type="SUPFAM" id="SSF47336">
    <property type="entry name" value="ACP-like"/>
    <property type="match status" value="3"/>
</dbReference>
<dbReference type="GO" id="GO:0044550">
    <property type="term" value="P:secondary metabolite biosynthetic process"/>
    <property type="evidence" value="ECO:0007669"/>
    <property type="project" value="TreeGrafter"/>
</dbReference>
<dbReference type="Gene3D" id="3.30.559.30">
    <property type="entry name" value="Nonribosomal peptide synthetase, condensation domain"/>
    <property type="match status" value="3"/>
</dbReference>
<dbReference type="PANTHER" id="PTHR45527">
    <property type="entry name" value="NONRIBOSOMAL PEPTIDE SYNTHETASE"/>
    <property type="match status" value="1"/>
</dbReference>
<reference evidence="7 8" key="1">
    <citation type="journal article" date="2019" name="Nat. Ecol. Evol.">
        <title>Megaphylogeny resolves global patterns of mushroom evolution.</title>
        <authorList>
            <person name="Varga T."/>
            <person name="Krizsan K."/>
            <person name="Foldi C."/>
            <person name="Dima B."/>
            <person name="Sanchez-Garcia M."/>
            <person name="Sanchez-Ramirez S."/>
            <person name="Szollosi G.J."/>
            <person name="Szarkandi J.G."/>
            <person name="Papp V."/>
            <person name="Albert L."/>
            <person name="Andreopoulos W."/>
            <person name="Angelini C."/>
            <person name="Antonin V."/>
            <person name="Barry K.W."/>
            <person name="Bougher N.L."/>
            <person name="Buchanan P."/>
            <person name="Buyck B."/>
            <person name="Bense V."/>
            <person name="Catcheside P."/>
            <person name="Chovatia M."/>
            <person name="Cooper J."/>
            <person name="Damon W."/>
            <person name="Desjardin D."/>
            <person name="Finy P."/>
            <person name="Geml J."/>
            <person name="Haridas S."/>
            <person name="Hughes K."/>
            <person name="Justo A."/>
            <person name="Karasinski D."/>
            <person name="Kautmanova I."/>
            <person name="Kiss B."/>
            <person name="Kocsube S."/>
            <person name="Kotiranta H."/>
            <person name="LaButti K.M."/>
            <person name="Lechner B.E."/>
            <person name="Liimatainen K."/>
            <person name="Lipzen A."/>
            <person name="Lukacs Z."/>
            <person name="Mihaltcheva S."/>
            <person name="Morgado L.N."/>
            <person name="Niskanen T."/>
            <person name="Noordeloos M.E."/>
            <person name="Ohm R.A."/>
            <person name="Ortiz-Santana B."/>
            <person name="Ovrebo C."/>
            <person name="Racz N."/>
            <person name="Riley R."/>
            <person name="Savchenko A."/>
            <person name="Shiryaev A."/>
            <person name="Soop K."/>
            <person name="Spirin V."/>
            <person name="Szebenyi C."/>
            <person name="Tomsovsky M."/>
            <person name="Tulloss R.E."/>
            <person name="Uehling J."/>
            <person name="Grigoriev I.V."/>
            <person name="Vagvolgyi C."/>
            <person name="Papp T."/>
            <person name="Martin F.M."/>
            <person name="Miettinen O."/>
            <person name="Hibbett D.S."/>
            <person name="Nagy L.G."/>
        </authorList>
    </citation>
    <scope>NUCLEOTIDE SEQUENCE [LARGE SCALE GENOMIC DNA]</scope>
    <source>
        <strain evidence="7 8">CBS 166.37</strain>
    </source>
</reference>
<dbReference type="InterPro" id="IPR023213">
    <property type="entry name" value="CAT-like_dom_sf"/>
</dbReference>
<feature type="domain" description="Carrier" evidence="6">
    <location>
        <begin position="1332"/>
        <end position="1405"/>
    </location>
</feature>
<evidence type="ECO:0000256" key="3">
    <source>
        <dbReference type="ARBA" id="ARBA00022598"/>
    </source>
</evidence>
<dbReference type="InterPro" id="IPR006162">
    <property type="entry name" value="Ppantetheine_attach_site"/>
</dbReference>
<dbReference type="SMART" id="SM00823">
    <property type="entry name" value="PKS_PP"/>
    <property type="match status" value="3"/>
</dbReference>
<proteinExistence type="predicted"/>
<dbReference type="InterPro" id="IPR000873">
    <property type="entry name" value="AMP-dep_synth/lig_dom"/>
</dbReference>
<evidence type="ECO:0000256" key="5">
    <source>
        <dbReference type="SAM" id="MobiDB-lite"/>
    </source>
</evidence>
<dbReference type="InterPro" id="IPR020806">
    <property type="entry name" value="PKS_PP-bd"/>
</dbReference>
<dbReference type="OrthoDB" id="416786at2759"/>
<dbReference type="Gene3D" id="3.40.50.12780">
    <property type="entry name" value="N-terminal domain of ligase-like"/>
    <property type="match status" value="1"/>
</dbReference>
<dbReference type="GO" id="GO:0016874">
    <property type="term" value="F:ligase activity"/>
    <property type="evidence" value="ECO:0007669"/>
    <property type="project" value="UniProtKB-KW"/>
</dbReference>
<keyword evidence="2" id="KW-0597">Phosphoprotein</keyword>
<evidence type="ECO:0000256" key="4">
    <source>
        <dbReference type="ARBA" id="ARBA00023268"/>
    </source>
</evidence>
<protein>
    <submittedName>
        <fullName evidence="7">Peptide synthetase</fullName>
    </submittedName>
</protein>
<dbReference type="Gene3D" id="3.30.300.30">
    <property type="match status" value="1"/>
</dbReference>
<dbReference type="InterPro" id="IPR009081">
    <property type="entry name" value="PP-bd_ACP"/>
</dbReference>
<accession>A0A5C3MCP6</accession>
<dbReference type="Pfam" id="PF00501">
    <property type="entry name" value="AMP-binding"/>
    <property type="match status" value="1"/>
</dbReference>
<dbReference type="SUPFAM" id="SSF52777">
    <property type="entry name" value="CoA-dependent acyltransferases"/>
    <property type="match status" value="7"/>
</dbReference>
<dbReference type="PANTHER" id="PTHR45527:SF1">
    <property type="entry name" value="FATTY ACID SYNTHASE"/>
    <property type="match status" value="1"/>
</dbReference>
<dbReference type="Gene3D" id="1.10.1200.10">
    <property type="entry name" value="ACP-like"/>
    <property type="match status" value="3"/>
</dbReference>
<keyword evidence="3" id="KW-0436">Ligase</keyword>
<dbReference type="Pfam" id="PF00550">
    <property type="entry name" value="PP-binding"/>
    <property type="match status" value="3"/>
</dbReference>
<dbReference type="NCBIfam" id="TIGR01733">
    <property type="entry name" value="AA-adenyl-dom"/>
    <property type="match status" value="1"/>
</dbReference>
<feature type="region of interest" description="Disordered" evidence="5">
    <location>
        <begin position="1856"/>
        <end position="1881"/>
    </location>
</feature>
<dbReference type="InterPro" id="IPR036736">
    <property type="entry name" value="ACP-like_sf"/>
</dbReference>